<dbReference type="KEGG" id="acz:Acaty_c1228"/>
<protein>
    <recommendedName>
        <fullName evidence="3">Flagellar protein FlgN</fullName>
    </recommendedName>
</protein>
<sequence>MSTTPDPSLQRQVDLLRQALTLMVEERQALEDGNWSEVERLSAEKLRLYDQLQSSATRWSHTSPTDDDLWRVRQDLLLELRRQNEHNGRLIATLRRFHEGAWQVLFGGDLPLYDGIGQVMTASQGHHLGSA</sequence>
<proteinExistence type="predicted"/>
<reference evidence="1 2" key="1">
    <citation type="journal article" date="2009" name="J. Bacteriol.">
        <title>Draft genome sequence of the extremely acidophilic bacterium Acidithiobacillus caldus ATCC 51756 reveals metabolic versatility in the genus Acidithiobacillus.</title>
        <authorList>
            <person name="Valdes J."/>
            <person name="Quatrini R."/>
            <person name="Hallberg K."/>
            <person name="Dopson M."/>
            <person name="Valenzuela P.D."/>
            <person name="Holmes D.S."/>
        </authorList>
    </citation>
    <scope>NUCLEOTIDE SEQUENCE [LARGE SCALE GENOMIC DNA]</scope>
    <source>
        <strain evidence="2">ATCC 51756 / DSM 8584 / KU</strain>
    </source>
</reference>
<dbReference type="GeneID" id="92931436"/>
<dbReference type="RefSeq" id="WP_004871951.1">
    <property type="nucleotide sequence ID" value="NZ_CP005986.1"/>
</dbReference>
<dbReference type="eggNOG" id="ENOG5031JI9">
    <property type="taxonomic scope" value="Bacteria"/>
</dbReference>
<evidence type="ECO:0000313" key="1">
    <source>
        <dbReference type="EMBL" id="AIA55096.1"/>
    </source>
</evidence>
<dbReference type="AlphaFoldDB" id="A0A059ZYM4"/>
<evidence type="ECO:0000313" key="2">
    <source>
        <dbReference type="Proteomes" id="UP000005522"/>
    </source>
</evidence>
<dbReference type="Gene3D" id="1.20.58.300">
    <property type="entry name" value="FlgN-like"/>
    <property type="match status" value="1"/>
</dbReference>
<dbReference type="InterPro" id="IPR036679">
    <property type="entry name" value="FlgN-like_sf"/>
</dbReference>
<name>A0A059ZYM4_ACICK</name>
<organism evidence="1 2">
    <name type="scientific">Acidithiobacillus caldus (strain ATCC 51756 / DSM 8584 / KU)</name>
    <dbReference type="NCBI Taxonomy" id="637389"/>
    <lineage>
        <taxon>Bacteria</taxon>
        <taxon>Pseudomonadati</taxon>
        <taxon>Pseudomonadota</taxon>
        <taxon>Acidithiobacillia</taxon>
        <taxon>Acidithiobacillales</taxon>
        <taxon>Acidithiobacillaceae</taxon>
        <taxon>Acidithiobacillus</taxon>
    </lineage>
</organism>
<evidence type="ECO:0008006" key="3">
    <source>
        <dbReference type="Google" id="ProtNLM"/>
    </source>
</evidence>
<accession>A0A059ZYM4</accession>
<dbReference type="EMBL" id="CP005986">
    <property type="protein sequence ID" value="AIA55096.1"/>
    <property type="molecule type" value="Genomic_DNA"/>
</dbReference>
<gene>
    <name evidence="1" type="ORF">Acaty_c1228</name>
</gene>
<dbReference type="SUPFAM" id="SSF140566">
    <property type="entry name" value="FlgN-like"/>
    <property type="match status" value="1"/>
</dbReference>
<dbReference type="GO" id="GO:0044780">
    <property type="term" value="P:bacterial-type flagellum assembly"/>
    <property type="evidence" value="ECO:0007669"/>
    <property type="project" value="InterPro"/>
</dbReference>
<dbReference type="Proteomes" id="UP000005522">
    <property type="component" value="Chromosome"/>
</dbReference>
<dbReference type="HOGENOM" id="CLU_1922973_0_0_6"/>